<reference evidence="4" key="2">
    <citation type="submission" date="2025-09" db="UniProtKB">
        <authorList>
            <consortium name="Ensembl"/>
        </authorList>
    </citation>
    <scope>IDENTIFICATION</scope>
</reference>
<proteinExistence type="inferred from homology"/>
<evidence type="ECO:0000256" key="2">
    <source>
        <dbReference type="ARBA" id="ARBA00012180"/>
    </source>
</evidence>
<dbReference type="Ensembl" id="ENSSRHT00000065565.1">
    <property type="protein sequence ID" value="ENSSRHP00000063799.1"/>
    <property type="gene ID" value="ENSSRHG00000031784.1"/>
</dbReference>
<evidence type="ECO:0000259" key="3">
    <source>
        <dbReference type="PROSITE" id="PS50878"/>
    </source>
</evidence>
<dbReference type="InterPro" id="IPR043128">
    <property type="entry name" value="Rev_trsase/Diguanyl_cyclase"/>
</dbReference>
<dbReference type="Gene3D" id="3.30.70.270">
    <property type="match status" value="1"/>
</dbReference>
<evidence type="ECO:0000313" key="5">
    <source>
        <dbReference type="Proteomes" id="UP000472270"/>
    </source>
</evidence>
<dbReference type="PANTHER" id="PTHR33064:SF37">
    <property type="entry name" value="RIBONUCLEASE H"/>
    <property type="match status" value="1"/>
</dbReference>
<evidence type="ECO:0000313" key="4">
    <source>
        <dbReference type="Ensembl" id="ENSSRHP00000063799.1"/>
    </source>
</evidence>
<protein>
    <recommendedName>
        <fullName evidence="2">ribonuclease H</fullName>
        <ecNumber evidence="2">3.1.26.4</ecNumber>
    </recommendedName>
</protein>
<name>A0A673KDK0_9TELE</name>
<dbReference type="EC" id="3.1.26.4" evidence="2"/>
<dbReference type="InterPro" id="IPR043502">
    <property type="entry name" value="DNA/RNA_pol_sf"/>
</dbReference>
<feature type="domain" description="Reverse transcriptase" evidence="3">
    <location>
        <begin position="1"/>
        <end position="300"/>
    </location>
</feature>
<dbReference type="GO" id="GO:0004523">
    <property type="term" value="F:RNA-DNA hybrid ribonuclease activity"/>
    <property type="evidence" value="ECO:0007669"/>
    <property type="project" value="UniProtKB-EC"/>
</dbReference>
<dbReference type="PANTHER" id="PTHR33064">
    <property type="entry name" value="POL PROTEIN"/>
    <property type="match status" value="1"/>
</dbReference>
<dbReference type="InterPro" id="IPR000477">
    <property type="entry name" value="RT_dom"/>
</dbReference>
<keyword evidence="5" id="KW-1185">Reference proteome</keyword>
<evidence type="ECO:0000256" key="1">
    <source>
        <dbReference type="ARBA" id="ARBA00010879"/>
    </source>
</evidence>
<dbReference type="SUPFAM" id="SSF56672">
    <property type="entry name" value="DNA/RNA polymerases"/>
    <property type="match status" value="1"/>
</dbReference>
<dbReference type="AlphaFoldDB" id="A0A673KDK0"/>
<dbReference type="PROSITE" id="PS50878">
    <property type="entry name" value="RT_POL"/>
    <property type="match status" value="1"/>
</dbReference>
<dbReference type="Gene3D" id="3.10.10.10">
    <property type="entry name" value="HIV Type 1 Reverse Transcriptase, subunit A, domain 1"/>
    <property type="match status" value="1"/>
</dbReference>
<reference evidence="4" key="1">
    <citation type="submission" date="2025-08" db="UniProtKB">
        <authorList>
            <consortium name="Ensembl"/>
        </authorList>
    </citation>
    <scope>IDENTIFICATION</scope>
</reference>
<dbReference type="Proteomes" id="UP000472270">
    <property type="component" value="Unassembled WGS sequence"/>
</dbReference>
<comment type="similarity">
    <text evidence="1">Belongs to the beta type-B retroviral polymerase family. HERV class-II K(HML-2) pol subfamily.</text>
</comment>
<organism evidence="4 5">
    <name type="scientific">Sinocyclocheilus rhinocerous</name>
    <dbReference type="NCBI Taxonomy" id="307959"/>
    <lineage>
        <taxon>Eukaryota</taxon>
        <taxon>Metazoa</taxon>
        <taxon>Chordata</taxon>
        <taxon>Craniata</taxon>
        <taxon>Vertebrata</taxon>
        <taxon>Euteleostomi</taxon>
        <taxon>Actinopterygii</taxon>
        <taxon>Neopterygii</taxon>
        <taxon>Teleostei</taxon>
        <taxon>Ostariophysi</taxon>
        <taxon>Cypriniformes</taxon>
        <taxon>Cyprinidae</taxon>
        <taxon>Cyprininae</taxon>
        <taxon>Sinocyclocheilus</taxon>
    </lineage>
</organism>
<dbReference type="InterPro" id="IPR051320">
    <property type="entry name" value="Viral_Replic_Matur_Polypro"/>
</dbReference>
<accession>A0A673KDK0</accession>
<sequence length="300" mass="32767">ANLGAHDSIMLVDSGACVSITNISLPLTGKQINLSDIMLTKGELIGKAFSSPITILNKAGVPKLSVNTVVQNTVEFTESPIVQHFSEMFPDLWSVSKRNVGLCKIKPLNVAGPYPHSVSQYPLRREAERDAREMVSQLHETGIVVRCSSPTNSPMWPVKKPDGSYRLTIDYTSLNAVTPKTIPIVVNPATIINYITPNHCYFSTLDITNGLPQGYCDSPSLFHCVVAQTIADVVKSCAPSVIIQYCDDILLALPNKAHHLKVLTLLLRALHEVGFLLSKQKAQLPKRTATGHREKSTSDS</sequence>
<dbReference type="Pfam" id="PF00078">
    <property type="entry name" value="RVT_1"/>
    <property type="match status" value="1"/>
</dbReference>